<dbReference type="PANTHER" id="PTHR30531:SF14">
    <property type="entry name" value="SURFACE PRESENTATION OF ANTIGENS PROTEIN SPAS"/>
    <property type="match status" value="1"/>
</dbReference>
<dbReference type="EMBL" id="QNRY01000004">
    <property type="protein sequence ID" value="RBP65859.1"/>
    <property type="molecule type" value="Genomic_DNA"/>
</dbReference>
<evidence type="ECO:0000256" key="2">
    <source>
        <dbReference type="ARBA" id="ARBA00010690"/>
    </source>
</evidence>
<dbReference type="Proteomes" id="UP000253046">
    <property type="component" value="Unassembled WGS sequence"/>
</dbReference>
<gene>
    <name evidence="10" type="ORF">DES54_104124</name>
</gene>
<comment type="subcellular location">
    <subcellularLocation>
        <location evidence="1">Cell membrane</location>
        <topology evidence="1">Multi-pass membrane protein</topology>
    </subcellularLocation>
</comment>
<evidence type="ECO:0000256" key="8">
    <source>
        <dbReference type="SAM" id="MobiDB-lite"/>
    </source>
</evidence>
<dbReference type="GO" id="GO:0009306">
    <property type="term" value="P:protein secretion"/>
    <property type="evidence" value="ECO:0007669"/>
    <property type="project" value="InterPro"/>
</dbReference>
<dbReference type="InterPro" id="IPR006135">
    <property type="entry name" value="T3SS_substrate_exporter"/>
</dbReference>
<evidence type="ECO:0000256" key="4">
    <source>
        <dbReference type="ARBA" id="ARBA00022692"/>
    </source>
</evidence>
<evidence type="ECO:0000256" key="9">
    <source>
        <dbReference type="SAM" id="Phobius"/>
    </source>
</evidence>
<dbReference type="Pfam" id="PF01312">
    <property type="entry name" value="Bac_export_2"/>
    <property type="match status" value="1"/>
</dbReference>
<evidence type="ECO:0000256" key="1">
    <source>
        <dbReference type="ARBA" id="ARBA00004651"/>
    </source>
</evidence>
<accession>A0A366IB12</accession>
<protein>
    <submittedName>
        <fullName evidence="10">Type III secretion protein U</fullName>
    </submittedName>
</protein>
<feature type="transmembrane region" description="Helical" evidence="9">
    <location>
        <begin position="78"/>
        <end position="99"/>
    </location>
</feature>
<dbReference type="RefSeq" id="WP_113865256.1">
    <property type="nucleotide sequence ID" value="NZ_AGJP01000001.1"/>
</dbReference>
<dbReference type="NCBIfam" id="TIGR01404">
    <property type="entry name" value="FlhB_rel_III"/>
    <property type="match status" value="1"/>
</dbReference>
<dbReference type="OrthoDB" id="9807950at2"/>
<name>A0A366IB12_9GAMM</name>
<dbReference type="Gene3D" id="3.40.1690.10">
    <property type="entry name" value="secretion proteins EscU"/>
    <property type="match status" value="1"/>
</dbReference>
<evidence type="ECO:0000313" key="10">
    <source>
        <dbReference type="EMBL" id="RBP65859.1"/>
    </source>
</evidence>
<reference evidence="10 11" key="1">
    <citation type="submission" date="2018-06" db="EMBL/GenBank/DDBJ databases">
        <title>Genomic Encyclopedia of Type Strains, Phase IV (KMG-IV): sequencing the most valuable type-strain genomes for metagenomic binning, comparative biology and taxonomic classification.</title>
        <authorList>
            <person name="Goeker M."/>
        </authorList>
    </citation>
    <scope>NUCLEOTIDE SEQUENCE [LARGE SCALE GENOMIC DNA]</scope>
    <source>
        <strain evidence="10 11">DSM 30166</strain>
    </source>
</reference>
<keyword evidence="4 9" id="KW-0812">Transmembrane</keyword>
<keyword evidence="7 9" id="KW-0472">Membrane</keyword>
<evidence type="ECO:0000256" key="6">
    <source>
        <dbReference type="ARBA" id="ARBA00023026"/>
    </source>
</evidence>
<dbReference type="GO" id="GO:0005886">
    <property type="term" value="C:plasma membrane"/>
    <property type="evidence" value="ECO:0007669"/>
    <property type="project" value="UniProtKB-SubCell"/>
</dbReference>
<keyword evidence="5 9" id="KW-1133">Transmembrane helix</keyword>
<dbReference type="PANTHER" id="PTHR30531">
    <property type="entry name" value="FLAGELLAR BIOSYNTHETIC PROTEIN FLHB"/>
    <property type="match status" value="1"/>
</dbReference>
<keyword evidence="3" id="KW-1003">Cell membrane</keyword>
<dbReference type="SUPFAM" id="SSF160544">
    <property type="entry name" value="EscU C-terminal domain-like"/>
    <property type="match status" value="1"/>
</dbReference>
<dbReference type="InterPro" id="IPR006307">
    <property type="entry name" value="BsaZ-like"/>
</dbReference>
<proteinExistence type="inferred from homology"/>
<dbReference type="AlphaFoldDB" id="A0A366IB12"/>
<dbReference type="PRINTS" id="PR00950">
    <property type="entry name" value="TYPE3IMSPROT"/>
</dbReference>
<sequence length="359" mass="40451">MSEKTEKPTKKKLDDARRKGEVGQSQDVPKLLICVGLIECVLGLADSTMGKLQALIALPLQRLNTPFGLAAKEIFHEAAALTALFCILAAAVAVLLRIAGGWLQYGPLFATEALKLDLNRINPINHIKQMFSMRKLTEMLTNILKAAVIGTVFYKVVVPELEALVELAYGDLNGFWQGVKALLTRIARTTLTALLVLSVMDFGLQKYFFLKQQRMSHQDLRNEHKDSEGDPHMKSHRKALANEMANQPAEEKPKGQVEDADLLLVNPTHYAVALYYRPGKTPLPRIVCKAEDQEARQFIAQAQKAEIPIIRFIWLTRTLYRSTPEGHYIPRETLQAVAQVYRVLRQLEADQKRDIIEME</sequence>
<dbReference type="InterPro" id="IPR029025">
    <property type="entry name" value="T3SS_substrate_exporter_C"/>
</dbReference>
<comment type="similarity">
    <text evidence="2">Belongs to the type III secretion exporter family.</text>
</comment>
<evidence type="ECO:0000256" key="3">
    <source>
        <dbReference type="ARBA" id="ARBA00022475"/>
    </source>
</evidence>
<evidence type="ECO:0000256" key="5">
    <source>
        <dbReference type="ARBA" id="ARBA00022989"/>
    </source>
</evidence>
<comment type="caution">
    <text evidence="10">The sequence shown here is derived from an EMBL/GenBank/DDBJ whole genome shotgun (WGS) entry which is preliminary data.</text>
</comment>
<evidence type="ECO:0000256" key="7">
    <source>
        <dbReference type="ARBA" id="ARBA00023136"/>
    </source>
</evidence>
<keyword evidence="11" id="KW-1185">Reference proteome</keyword>
<keyword evidence="6" id="KW-0843">Virulence</keyword>
<evidence type="ECO:0000313" key="11">
    <source>
        <dbReference type="Proteomes" id="UP000253046"/>
    </source>
</evidence>
<feature type="region of interest" description="Disordered" evidence="8">
    <location>
        <begin position="1"/>
        <end position="21"/>
    </location>
</feature>
<organism evidence="10 11">
    <name type="scientific">Brenneria salicis ATCC 15712 = DSM 30166</name>
    <dbReference type="NCBI Taxonomy" id="714314"/>
    <lineage>
        <taxon>Bacteria</taxon>
        <taxon>Pseudomonadati</taxon>
        <taxon>Pseudomonadota</taxon>
        <taxon>Gammaproteobacteria</taxon>
        <taxon>Enterobacterales</taxon>
        <taxon>Pectobacteriaceae</taxon>
        <taxon>Brenneria</taxon>
    </lineage>
</organism>